<sequence length="337" mass="36553">MARLGELDLPDRLAPWLPRWVTSVAVGLLATACAAVVRFIVDTLVPGAAIFSWVFPAAMIATLFARWLAGLTAASVSIGFGWYYLYPVKNSFRFETSAQAVTMGSVILTALITILLAELFRRSVRRAAHERDRQIAERELFLEEFDHRVKNNFTLVTALLDMQRRRAGEGETADALSSALTRVESIARAHRHLYRGTATPGTVDMAAYLQELCAALSDALFLRGAIVLEHRSDHAALPRDRAVSIGLIVNELVTNAAKHAFTGREGGAIAVRFAAHAPGWRLTIADNGTGMTAETRAKGRPGGLGQRLIDGFVRQARGTMQVESGAEGTTVTVDLEA</sequence>
<dbReference type="EMBL" id="JAWJEJ010000001">
    <property type="protein sequence ID" value="MDV3457718.1"/>
    <property type="molecule type" value="Genomic_DNA"/>
</dbReference>
<feature type="transmembrane region" description="Helical" evidence="8">
    <location>
        <begin position="20"/>
        <end position="41"/>
    </location>
</feature>
<dbReference type="InterPro" id="IPR005467">
    <property type="entry name" value="His_kinase_dom"/>
</dbReference>
<keyword evidence="6 10" id="KW-0418">Kinase</keyword>
<dbReference type="EC" id="2.7.13.3" evidence="2"/>
<evidence type="ECO:0000256" key="3">
    <source>
        <dbReference type="ARBA" id="ARBA00022553"/>
    </source>
</evidence>
<dbReference type="InterPro" id="IPR025201">
    <property type="entry name" value="KdpD_TM"/>
</dbReference>
<dbReference type="RefSeq" id="WP_317226849.1">
    <property type="nucleotide sequence ID" value="NZ_JAWJEJ010000001.1"/>
</dbReference>
<keyword evidence="8" id="KW-1133">Transmembrane helix</keyword>
<feature type="transmembrane region" description="Helical" evidence="8">
    <location>
        <begin position="97"/>
        <end position="117"/>
    </location>
</feature>
<dbReference type="Pfam" id="PF13493">
    <property type="entry name" value="DUF4118"/>
    <property type="match status" value="1"/>
</dbReference>
<evidence type="ECO:0000256" key="8">
    <source>
        <dbReference type="SAM" id="Phobius"/>
    </source>
</evidence>
<dbReference type="SMART" id="SM00387">
    <property type="entry name" value="HATPase_c"/>
    <property type="match status" value="1"/>
</dbReference>
<keyword evidence="4 10" id="KW-0808">Transferase</keyword>
<name>A0ABU3Y977_9SPHN</name>
<protein>
    <recommendedName>
        <fullName evidence="2">histidine kinase</fullName>
        <ecNumber evidence="2">2.7.13.3</ecNumber>
    </recommendedName>
</protein>
<dbReference type="Gene3D" id="3.30.565.10">
    <property type="entry name" value="Histidine kinase-like ATPase, C-terminal domain"/>
    <property type="match status" value="1"/>
</dbReference>
<keyword evidence="8" id="KW-0812">Transmembrane</keyword>
<dbReference type="Proteomes" id="UP001273531">
    <property type="component" value="Unassembled WGS sequence"/>
</dbReference>
<dbReference type="InterPro" id="IPR036890">
    <property type="entry name" value="HATPase_C_sf"/>
</dbReference>
<comment type="catalytic activity">
    <reaction evidence="1">
        <text>ATP + protein L-histidine = ADP + protein N-phospho-L-histidine.</text>
        <dbReference type="EC" id="2.7.13.3"/>
    </reaction>
</comment>
<evidence type="ECO:0000256" key="5">
    <source>
        <dbReference type="ARBA" id="ARBA00022741"/>
    </source>
</evidence>
<keyword evidence="5" id="KW-0547">Nucleotide-binding</keyword>
<evidence type="ECO:0000313" key="11">
    <source>
        <dbReference type="Proteomes" id="UP001273531"/>
    </source>
</evidence>
<keyword evidence="8" id="KW-0472">Membrane</keyword>
<dbReference type="PANTHER" id="PTHR41523">
    <property type="entry name" value="TWO-COMPONENT SYSTEM SENSOR PROTEIN"/>
    <property type="match status" value="1"/>
</dbReference>
<evidence type="ECO:0000256" key="2">
    <source>
        <dbReference type="ARBA" id="ARBA00012438"/>
    </source>
</evidence>
<evidence type="ECO:0000259" key="9">
    <source>
        <dbReference type="PROSITE" id="PS50109"/>
    </source>
</evidence>
<dbReference type="PROSITE" id="PS50109">
    <property type="entry name" value="HIS_KIN"/>
    <property type="match status" value="1"/>
</dbReference>
<keyword evidence="7" id="KW-0067">ATP-binding</keyword>
<evidence type="ECO:0000256" key="4">
    <source>
        <dbReference type="ARBA" id="ARBA00022679"/>
    </source>
</evidence>
<proteinExistence type="predicted"/>
<dbReference type="Pfam" id="PF13581">
    <property type="entry name" value="HATPase_c_2"/>
    <property type="match status" value="1"/>
</dbReference>
<keyword evidence="3" id="KW-0597">Phosphoprotein</keyword>
<accession>A0ABU3Y977</accession>
<feature type="transmembrane region" description="Helical" evidence="8">
    <location>
        <begin position="53"/>
        <end position="85"/>
    </location>
</feature>
<dbReference type="InterPro" id="IPR003594">
    <property type="entry name" value="HATPase_dom"/>
</dbReference>
<dbReference type="GO" id="GO:0004673">
    <property type="term" value="F:protein histidine kinase activity"/>
    <property type="evidence" value="ECO:0007669"/>
    <property type="project" value="UniProtKB-EC"/>
</dbReference>
<evidence type="ECO:0000256" key="6">
    <source>
        <dbReference type="ARBA" id="ARBA00022777"/>
    </source>
</evidence>
<dbReference type="PANTHER" id="PTHR41523:SF8">
    <property type="entry name" value="ETHYLENE RESPONSE SENSOR PROTEIN"/>
    <property type="match status" value="1"/>
</dbReference>
<dbReference type="InterPro" id="IPR011495">
    <property type="entry name" value="Sig_transdc_His_kin_sub2_dim/P"/>
</dbReference>
<reference evidence="10 11" key="1">
    <citation type="submission" date="2023-10" db="EMBL/GenBank/DDBJ databases">
        <title>Sphingomonas sp. HF-S4 16S ribosomal RNA gene Genome sequencing and assembly.</title>
        <authorList>
            <person name="Lee H."/>
        </authorList>
    </citation>
    <scope>NUCLEOTIDE SEQUENCE [LARGE SCALE GENOMIC DNA]</scope>
    <source>
        <strain evidence="10 11">HF-S4</strain>
    </source>
</reference>
<evidence type="ECO:0000313" key="10">
    <source>
        <dbReference type="EMBL" id="MDV3457718.1"/>
    </source>
</evidence>
<organism evidence="10 11">
    <name type="scientific">Sphingomonas agrestis</name>
    <dbReference type="NCBI Taxonomy" id="3080540"/>
    <lineage>
        <taxon>Bacteria</taxon>
        <taxon>Pseudomonadati</taxon>
        <taxon>Pseudomonadota</taxon>
        <taxon>Alphaproteobacteria</taxon>
        <taxon>Sphingomonadales</taxon>
        <taxon>Sphingomonadaceae</taxon>
        <taxon>Sphingomonas</taxon>
    </lineage>
</organism>
<dbReference type="SUPFAM" id="SSF55874">
    <property type="entry name" value="ATPase domain of HSP90 chaperone/DNA topoisomerase II/histidine kinase"/>
    <property type="match status" value="1"/>
</dbReference>
<evidence type="ECO:0000256" key="1">
    <source>
        <dbReference type="ARBA" id="ARBA00000085"/>
    </source>
</evidence>
<feature type="domain" description="Histidine kinase" evidence="9">
    <location>
        <begin position="144"/>
        <end position="337"/>
    </location>
</feature>
<evidence type="ECO:0000256" key="7">
    <source>
        <dbReference type="ARBA" id="ARBA00022840"/>
    </source>
</evidence>
<keyword evidence="11" id="KW-1185">Reference proteome</keyword>
<comment type="caution">
    <text evidence="10">The sequence shown here is derived from an EMBL/GenBank/DDBJ whole genome shotgun (WGS) entry which is preliminary data.</text>
</comment>
<dbReference type="Gene3D" id="3.30.450.20">
    <property type="entry name" value="PAS domain"/>
    <property type="match status" value="1"/>
</dbReference>
<dbReference type="PROSITE" id="PS51257">
    <property type="entry name" value="PROKAR_LIPOPROTEIN"/>
    <property type="match status" value="1"/>
</dbReference>
<dbReference type="Pfam" id="PF07568">
    <property type="entry name" value="HisKA_2"/>
    <property type="match status" value="1"/>
</dbReference>
<gene>
    <name evidence="10" type="ORF">RZN05_12050</name>
</gene>